<reference evidence="2" key="2">
    <citation type="submission" date="2016-11" db="UniProtKB">
        <authorList>
            <consortium name="WormBaseParasite"/>
        </authorList>
    </citation>
    <scope>IDENTIFICATION</scope>
</reference>
<keyword evidence="1" id="KW-1185">Reference proteome</keyword>
<name>A0A1I7VMG9_LOALO</name>
<organism evidence="1 2">
    <name type="scientific">Loa loa</name>
    <name type="common">Eye worm</name>
    <name type="synonym">Filaria loa</name>
    <dbReference type="NCBI Taxonomy" id="7209"/>
    <lineage>
        <taxon>Eukaryota</taxon>
        <taxon>Metazoa</taxon>
        <taxon>Ecdysozoa</taxon>
        <taxon>Nematoda</taxon>
        <taxon>Chromadorea</taxon>
        <taxon>Rhabditida</taxon>
        <taxon>Spirurina</taxon>
        <taxon>Spiruromorpha</taxon>
        <taxon>Filarioidea</taxon>
        <taxon>Onchocercidae</taxon>
        <taxon>Loa</taxon>
    </lineage>
</organism>
<dbReference type="Proteomes" id="UP000095285">
    <property type="component" value="Unassembled WGS sequence"/>
</dbReference>
<dbReference type="Pfam" id="PF03564">
    <property type="entry name" value="DUF1759"/>
    <property type="match status" value="1"/>
</dbReference>
<accession>A0A1I7VMG9</accession>
<reference evidence="1" key="1">
    <citation type="submission" date="2012-04" db="EMBL/GenBank/DDBJ databases">
        <title>The Genome Sequence of Loa loa.</title>
        <authorList>
            <consortium name="The Broad Institute Genome Sequencing Platform"/>
            <consortium name="Broad Institute Genome Sequencing Center for Infectious Disease"/>
            <person name="Nutman T.B."/>
            <person name="Fink D.L."/>
            <person name="Russ C."/>
            <person name="Young S."/>
            <person name="Zeng Q."/>
            <person name="Gargeya S."/>
            <person name="Alvarado L."/>
            <person name="Berlin A."/>
            <person name="Chapman S.B."/>
            <person name="Chen Z."/>
            <person name="Freedman E."/>
            <person name="Gellesch M."/>
            <person name="Goldberg J."/>
            <person name="Griggs A."/>
            <person name="Gujja S."/>
            <person name="Heilman E.R."/>
            <person name="Heiman D."/>
            <person name="Howarth C."/>
            <person name="Mehta T."/>
            <person name="Neiman D."/>
            <person name="Pearson M."/>
            <person name="Roberts A."/>
            <person name="Saif S."/>
            <person name="Shea T."/>
            <person name="Shenoy N."/>
            <person name="Sisk P."/>
            <person name="Stolte C."/>
            <person name="Sykes S."/>
            <person name="White J."/>
            <person name="Yandava C."/>
            <person name="Haas B."/>
            <person name="Henn M.R."/>
            <person name="Nusbaum C."/>
            <person name="Birren B."/>
        </authorList>
    </citation>
    <scope>NUCLEOTIDE SEQUENCE [LARGE SCALE GENOMIC DNA]</scope>
</reference>
<evidence type="ECO:0000313" key="2">
    <source>
        <dbReference type="WBParaSite" id="EN70_42"/>
    </source>
</evidence>
<evidence type="ECO:0000313" key="1">
    <source>
        <dbReference type="Proteomes" id="UP000095285"/>
    </source>
</evidence>
<sequence>MTSSIIASIEPAKNRLVFLLNETNSLVFESPDSNSSYEQRENLYTARIQVLADKIDRIQLCIKSLKEAYEMWLSYIQTPKKRDEEEKKLNYLYSCLRGEALKAVSGYEIAPENYGIIRQLLKNKYADPSTIASILYRELQSFKQNEKEWMITIENIERVLRQLEALGDNLEHPNIESIIESKMPSWILNKVYTQRKIDKPWTIQKLRKFLSDLVEVNQQVKIDQYSNFRADSKPTTIKGSKNECIGLKELQPYQRCKQTIEKQEAQQAGIDRAYFAHVITGIVIVISIQRSKAE</sequence>
<dbReference type="AlphaFoldDB" id="A0A1I7VMG9"/>
<dbReference type="WBParaSite" id="EN70_42">
    <property type="protein sequence ID" value="EN70_42"/>
    <property type="gene ID" value="EN70_42"/>
</dbReference>
<protein>
    <submittedName>
        <fullName evidence="2">Uncharacterized protein</fullName>
    </submittedName>
</protein>
<dbReference type="InterPro" id="IPR005312">
    <property type="entry name" value="DUF1759"/>
</dbReference>
<proteinExistence type="predicted"/>